<protein>
    <submittedName>
        <fullName evidence="1">Uncharacterized protein</fullName>
    </submittedName>
</protein>
<dbReference type="EMBL" id="UXHF01000022">
    <property type="protein sequence ID" value="VDC49767.1"/>
    <property type="molecule type" value="Genomic_DNA"/>
</dbReference>
<gene>
    <name evidence="1" type="ORF">BREV_BREV_01413</name>
</gene>
<dbReference type="AlphaFoldDB" id="A0A7Z8Y2R4"/>
<keyword evidence="2" id="KW-1185">Reference proteome</keyword>
<reference evidence="1 2" key="1">
    <citation type="submission" date="2018-11" db="EMBL/GenBank/DDBJ databases">
        <authorList>
            <person name="Peiro R."/>
            <person name="Begona"/>
            <person name="Cbmso G."/>
            <person name="Lopez M."/>
            <person name="Gonzalez S."/>
            <person name="Sacristan E."/>
            <person name="Castillo E."/>
        </authorList>
    </citation>
    <scope>NUCLEOTIDE SEQUENCE [LARGE SCALE GENOMIC DNA]</scope>
    <source>
        <strain evidence="1">Brev_genome</strain>
    </source>
</reference>
<sequence>MRLGVPGAKSEITYLVITNCPTRYILWFGLRKLGTALGMVRRPSLPANAASGIHGAEL</sequence>
<accession>A0A7Z8Y2R4</accession>
<comment type="caution">
    <text evidence="1">The sequence shown here is derived from an EMBL/GenBank/DDBJ whole genome shotgun (WGS) entry which is preliminary data.</text>
</comment>
<evidence type="ECO:0000313" key="1">
    <source>
        <dbReference type="EMBL" id="VDC49767.1"/>
    </source>
</evidence>
<organism evidence="1 2">
    <name type="scientific">Brevundimonas mediterranea</name>
    <dbReference type="NCBI Taxonomy" id="74329"/>
    <lineage>
        <taxon>Bacteria</taxon>
        <taxon>Pseudomonadati</taxon>
        <taxon>Pseudomonadota</taxon>
        <taxon>Alphaproteobacteria</taxon>
        <taxon>Caulobacterales</taxon>
        <taxon>Caulobacteraceae</taxon>
        <taxon>Brevundimonas</taxon>
    </lineage>
</organism>
<name>A0A7Z8Y2R4_9CAUL</name>
<proteinExistence type="predicted"/>
<dbReference type="Proteomes" id="UP000289220">
    <property type="component" value="Unassembled WGS sequence"/>
</dbReference>
<evidence type="ECO:0000313" key="2">
    <source>
        <dbReference type="Proteomes" id="UP000289220"/>
    </source>
</evidence>